<evidence type="ECO:0000256" key="6">
    <source>
        <dbReference type="ARBA" id="ARBA00022801"/>
    </source>
</evidence>
<feature type="compositionally biased region" description="Polar residues" evidence="8">
    <location>
        <begin position="8"/>
        <end position="20"/>
    </location>
</feature>
<dbReference type="InterPro" id="IPR058353">
    <property type="entry name" value="DUF8040"/>
</dbReference>
<evidence type="ECO:0000256" key="3">
    <source>
        <dbReference type="ARBA" id="ARBA00006958"/>
    </source>
</evidence>
<evidence type="ECO:0000313" key="12">
    <source>
        <dbReference type="Proteomes" id="UP000320333"/>
    </source>
</evidence>
<evidence type="ECO:0000259" key="10">
    <source>
        <dbReference type="Pfam" id="PF26138"/>
    </source>
</evidence>
<dbReference type="PANTHER" id="PTHR22930">
    <property type="match status" value="1"/>
</dbReference>
<evidence type="ECO:0000256" key="7">
    <source>
        <dbReference type="ARBA" id="ARBA00023242"/>
    </source>
</evidence>
<dbReference type="Pfam" id="PF13359">
    <property type="entry name" value="DDE_Tnp_4"/>
    <property type="match status" value="1"/>
</dbReference>
<name>A0A507EIT5_9FUNG</name>
<proteinExistence type="inferred from homology"/>
<evidence type="ECO:0000256" key="8">
    <source>
        <dbReference type="SAM" id="MobiDB-lite"/>
    </source>
</evidence>
<comment type="caution">
    <text evidence="11">The sequence shown here is derived from an EMBL/GenBank/DDBJ whole genome shotgun (WGS) entry which is preliminary data.</text>
</comment>
<dbReference type="PANTHER" id="PTHR22930:SF259">
    <property type="entry name" value="OS08G0106900 PROTEIN"/>
    <property type="match status" value="1"/>
</dbReference>
<dbReference type="STRING" id="246404.A0A507EIT5"/>
<keyword evidence="4" id="KW-0540">Nuclease</keyword>
<feature type="domain" description="DDE Tnp4" evidence="9">
    <location>
        <begin position="207"/>
        <end position="351"/>
    </location>
</feature>
<dbReference type="GO" id="GO:0016787">
    <property type="term" value="F:hydrolase activity"/>
    <property type="evidence" value="ECO:0007669"/>
    <property type="project" value="UniProtKB-KW"/>
</dbReference>
<keyword evidence="12" id="KW-1185">Reference proteome</keyword>
<dbReference type="InterPro" id="IPR027806">
    <property type="entry name" value="HARBI1_dom"/>
</dbReference>
<keyword evidence="7" id="KW-0539">Nucleus</keyword>
<keyword evidence="6" id="KW-0378">Hydrolase</keyword>
<feature type="region of interest" description="Disordered" evidence="8">
    <location>
        <begin position="1"/>
        <end position="47"/>
    </location>
</feature>
<gene>
    <name evidence="11" type="ORF">CcCBS67573_g08480</name>
</gene>
<keyword evidence="5" id="KW-0479">Metal-binding</keyword>
<organism evidence="11 12">
    <name type="scientific">Chytriomyces confervae</name>
    <dbReference type="NCBI Taxonomy" id="246404"/>
    <lineage>
        <taxon>Eukaryota</taxon>
        <taxon>Fungi</taxon>
        <taxon>Fungi incertae sedis</taxon>
        <taxon>Chytridiomycota</taxon>
        <taxon>Chytridiomycota incertae sedis</taxon>
        <taxon>Chytridiomycetes</taxon>
        <taxon>Chytridiales</taxon>
        <taxon>Chytriomycetaceae</taxon>
        <taxon>Chytriomyces</taxon>
    </lineage>
</organism>
<evidence type="ECO:0000256" key="2">
    <source>
        <dbReference type="ARBA" id="ARBA00004123"/>
    </source>
</evidence>
<dbReference type="GO" id="GO:0005634">
    <property type="term" value="C:nucleus"/>
    <property type="evidence" value="ECO:0007669"/>
    <property type="project" value="UniProtKB-SubCell"/>
</dbReference>
<evidence type="ECO:0000313" key="11">
    <source>
        <dbReference type="EMBL" id="TPX64169.1"/>
    </source>
</evidence>
<accession>A0A507EIT5</accession>
<reference evidence="11 12" key="1">
    <citation type="journal article" date="2019" name="Sci. Rep.">
        <title>Comparative genomics of chytrid fungi reveal insights into the obligate biotrophic and pathogenic lifestyle of Synchytrium endobioticum.</title>
        <authorList>
            <person name="van de Vossenberg B.T.L.H."/>
            <person name="Warris S."/>
            <person name="Nguyen H.D.T."/>
            <person name="van Gent-Pelzer M.P.E."/>
            <person name="Joly D.L."/>
            <person name="van de Geest H.C."/>
            <person name="Bonants P.J.M."/>
            <person name="Smith D.S."/>
            <person name="Levesque C.A."/>
            <person name="van der Lee T.A.J."/>
        </authorList>
    </citation>
    <scope>NUCLEOTIDE SEQUENCE [LARGE SCALE GENOMIC DNA]</scope>
    <source>
        <strain evidence="11 12">CBS 675.73</strain>
    </source>
</reference>
<comment type="subcellular location">
    <subcellularLocation>
        <location evidence="2">Nucleus</location>
    </subcellularLocation>
</comment>
<dbReference type="EMBL" id="QEAP01000561">
    <property type="protein sequence ID" value="TPX64169.1"/>
    <property type="molecule type" value="Genomic_DNA"/>
</dbReference>
<comment type="cofactor">
    <cofactor evidence="1">
        <name>a divalent metal cation</name>
        <dbReference type="ChEBI" id="CHEBI:60240"/>
    </cofactor>
</comment>
<dbReference type="OrthoDB" id="2430314at2759"/>
<protein>
    <submittedName>
        <fullName evidence="11">Uncharacterized protein</fullName>
    </submittedName>
</protein>
<evidence type="ECO:0000256" key="1">
    <source>
        <dbReference type="ARBA" id="ARBA00001968"/>
    </source>
</evidence>
<feature type="compositionally biased region" description="Polar residues" evidence="8">
    <location>
        <begin position="31"/>
        <end position="47"/>
    </location>
</feature>
<evidence type="ECO:0000256" key="4">
    <source>
        <dbReference type="ARBA" id="ARBA00022722"/>
    </source>
</evidence>
<dbReference type="GO" id="GO:0046872">
    <property type="term" value="F:metal ion binding"/>
    <property type="evidence" value="ECO:0007669"/>
    <property type="project" value="UniProtKB-KW"/>
</dbReference>
<dbReference type="Pfam" id="PF26138">
    <property type="entry name" value="DUF8040"/>
    <property type="match status" value="1"/>
</dbReference>
<sequence>MHRLQLYKSATPNNPTLQQAPSSKSPTTTPATLQLTNYHPPTSTCPSNRDLTVQRTLSATQFAAQSAAHSVPPIPLPLCMDQHLDEQRNRNPTRILNALHMDTATFDGLVQILCTTGCLPKAKYMEHQEQIAIFLFIVGGNNSNRQPQERFQRSTKTVSQSFLGTLQAILHLQPKFMMLPLADCEILPEIALNPKFSPFFDSCIGALDGTHFSACVGETEASPYSSRKGGVLTQNVLGVCGLDMQFQYIHAGWEGSAHDGKVLADALQKGFNIPPGRWYLADAGYAQRLQILVPYHGVRYHLKEWGQTDLRPETKKELFNLRHAQARNVVERIFRCMAKQFPILKCMQSYSLETQRDLAIGFSRTKSAVKPAENGNNAATIYGCYYG</sequence>
<evidence type="ECO:0000259" key="9">
    <source>
        <dbReference type="Pfam" id="PF13359"/>
    </source>
</evidence>
<dbReference type="GO" id="GO:0004518">
    <property type="term" value="F:nuclease activity"/>
    <property type="evidence" value="ECO:0007669"/>
    <property type="project" value="UniProtKB-KW"/>
</dbReference>
<dbReference type="InterPro" id="IPR045249">
    <property type="entry name" value="HARBI1-like"/>
</dbReference>
<feature type="compositionally biased region" description="Low complexity" evidence="8">
    <location>
        <begin position="21"/>
        <end position="30"/>
    </location>
</feature>
<feature type="domain" description="DUF8040" evidence="10">
    <location>
        <begin position="82"/>
        <end position="170"/>
    </location>
</feature>
<comment type="similarity">
    <text evidence="3">Belongs to the HARBI1 family.</text>
</comment>
<evidence type="ECO:0000256" key="5">
    <source>
        <dbReference type="ARBA" id="ARBA00022723"/>
    </source>
</evidence>
<dbReference type="AlphaFoldDB" id="A0A507EIT5"/>
<dbReference type="Proteomes" id="UP000320333">
    <property type="component" value="Unassembled WGS sequence"/>
</dbReference>